<dbReference type="AlphaFoldDB" id="A0A6A4PI58"/>
<keyword evidence="2" id="KW-0695">RNA-directed DNA polymerase</keyword>
<sequence>MTSVSWSFANIVFLGNRKKVSFSTATHRTKDILDYIHFDIWGPSKFPSHGECHYMMTIIDDFSRKVWVYFLRDKNETFSTFKKWKTIVETQTWKKVKKLRTYNGLEFCNGEFNEFCTNHGIVEQMNRTLLERARCMLSNAGLWHRRELWAEAASTVCYLVNHSPHSALDFKVPEEIWSGY</sequence>
<gene>
    <name evidence="2" type="ORF">Lalb_Chr13g0294651</name>
</gene>
<dbReference type="EMBL" id="WOCE01000013">
    <property type="protein sequence ID" value="KAE9601142.1"/>
    <property type="molecule type" value="Genomic_DNA"/>
</dbReference>
<dbReference type="GO" id="GO:0015074">
    <property type="term" value="P:DNA integration"/>
    <property type="evidence" value="ECO:0007669"/>
    <property type="project" value="InterPro"/>
</dbReference>
<keyword evidence="2" id="KW-0548">Nucleotidyltransferase</keyword>
<evidence type="ECO:0000313" key="2">
    <source>
        <dbReference type="EMBL" id="KAE9601142.1"/>
    </source>
</evidence>
<dbReference type="InterPro" id="IPR001584">
    <property type="entry name" value="Integrase_cat-core"/>
</dbReference>
<dbReference type="PANTHER" id="PTHR42648:SF28">
    <property type="entry name" value="TRANSPOSON-ENCODED PROTEIN WITH RIBONUCLEASE H-LIKE AND RETROVIRUS ZINC FINGER-LIKE DOMAINS"/>
    <property type="match status" value="1"/>
</dbReference>
<dbReference type="PANTHER" id="PTHR42648">
    <property type="entry name" value="TRANSPOSASE, PUTATIVE-RELATED"/>
    <property type="match status" value="1"/>
</dbReference>
<dbReference type="InterPro" id="IPR039537">
    <property type="entry name" value="Retrotran_Ty1/copia-like"/>
</dbReference>
<evidence type="ECO:0000259" key="1">
    <source>
        <dbReference type="PROSITE" id="PS50994"/>
    </source>
</evidence>
<feature type="domain" description="Integrase catalytic" evidence="1">
    <location>
        <begin position="25"/>
        <end position="134"/>
    </location>
</feature>
<dbReference type="OrthoDB" id="1434865at2759"/>
<organism evidence="2 3">
    <name type="scientific">Lupinus albus</name>
    <name type="common">White lupine</name>
    <name type="synonym">Lupinus termis</name>
    <dbReference type="NCBI Taxonomy" id="3870"/>
    <lineage>
        <taxon>Eukaryota</taxon>
        <taxon>Viridiplantae</taxon>
        <taxon>Streptophyta</taxon>
        <taxon>Embryophyta</taxon>
        <taxon>Tracheophyta</taxon>
        <taxon>Spermatophyta</taxon>
        <taxon>Magnoliopsida</taxon>
        <taxon>eudicotyledons</taxon>
        <taxon>Gunneridae</taxon>
        <taxon>Pentapetalae</taxon>
        <taxon>rosids</taxon>
        <taxon>fabids</taxon>
        <taxon>Fabales</taxon>
        <taxon>Fabaceae</taxon>
        <taxon>Papilionoideae</taxon>
        <taxon>50 kb inversion clade</taxon>
        <taxon>genistoids sensu lato</taxon>
        <taxon>core genistoids</taxon>
        <taxon>Genisteae</taxon>
        <taxon>Lupinus</taxon>
    </lineage>
</organism>
<accession>A0A6A4PI58</accession>
<dbReference type="InterPro" id="IPR012337">
    <property type="entry name" value="RNaseH-like_sf"/>
</dbReference>
<proteinExistence type="predicted"/>
<dbReference type="Pfam" id="PF00665">
    <property type="entry name" value="rve"/>
    <property type="match status" value="1"/>
</dbReference>
<dbReference type="GO" id="GO:0003964">
    <property type="term" value="F:RNA-directed DNA polymerase activity"/>
    <property type="evidence" value="ECO:0007669"/>
    <property type="project" value="UniProtKB-KW"/>
</dbReference>
<dbReference type="Proteomes" id="UP000447434">
    <property type="component" value="Chromosome 13"/>
</dbReference>
<dbReference type="PROSITE" id="PS50994">
    <property type="entry name" value="INTEGRASE"/>
    <property type="match status" value="1"/>
</dbReference>
<name>A0A6A4PI58_LUPAL</name>
<dbReference type="SUPFAM" id="SSF53098">
    <property type="entry name" value="Ribonuclease H-like"/>
    <property type="match status" value="1"/>
</dbReference>
<keyword evidence="2" id="KW-0808">Transferase</keyword>
<dbReference type="GO" id="GO:0003676">
    <property type="term" value="F:nucleic acid binding"/>
    <property type="evidence" value="ECO:0007669"/>
    <property type="project" value="InterPro"/>
</dbReference>
<comment type="caution">
    <text evidence="2">The sequence shown here is derived from an EMBL/GenBank/DDBJ whole genome shotgun (WGS) entry which is preliminary data.</text>
</comment>
<keyword evidence="3" id="KW-1185">Reference proteome</keyword>
<protein>
    <submittedName>
        <fullName evidence="2">Putative RNA-directed DNA polymerase</fullName>
    </submittedName>
</protein>
<evidence type="ECO:0000313" key="3">
    <source>
        <dbReference type="Proteomes" id="UP000447434"/>
    </source>
</evidence>
<dbReference type="InterPro" id="IPR036397">
    <property type="entry name" value="RNaseH_sf"/>
</dbReference>
<reference evidence="3" key="1">
    <citation type="journal article" date="2020" name="Nat. Commun.">
        <title>Genome sequence of the cluster root forming white lupin.</title>
        <authorList>
            <person name="Hufnagel B."/>
            <person name="Marques A."/>
            <person name="Soriano A."/>
            <person name="Marques L."/>
            <person name="Divol F."/>
            <person name="Doumas P."/>
            <person name="Sallet E."/>
            <person name="Mancinotti D."/>
            <person name="Carrere S."/>
            <person name="Marande W."/>
            <person name="Arribat S."/>
            <person name="Keller J."/>
            <person name="Huneau C."/>
            <person name="Blein T."/>
            <person name="Aime D."/>
            <person name="Laguerre M."/>
            <person name="Taylor J."/>
            <person name="Schubert V."/>
            <person name="Nelson M."/>
            <person name="Geu-Flores F."/>
            <person name="Crespi M."/>
            <person name="Gallardo-Guerrero K."/>
            <person name="Delaux P.-M."/>
            <person name="Salse J."/>
            <person name="Berges H."/>
            <person name="Guyot R."/>
            <person name="Gouzy J."/>
            <person name="Peret B."/>
        </authorList>
    </citation>
    <scope>NUCLEOTIDE SEQUENCE [LARGE SCALE GENOMIC DNA]</scope>
    <source>
        <strain evidence="3">cv. Amiga</strain>
    </source>
</reference>
<dbReference type="Gene3D" id="3.30.420.10">
    <property type="entry name" value="Ribonuclease H-like superfamily/Ribonuclease H"/>
    <property type="match status" value="1"/>
</dbReference>